<dbReference type="EMBL" id="CP102780">
    <property type="protein sequence ID" value="UVA80475.1"/>
    <property type="molecule type" value="Genomic_DNA"/>
</dbReference>
<proteinExistence type="predicted"/>
<evidence type="ECO:0000313" key="1">
    <source>
        <dbReference type="EMBL" id="UVA80475.1"/>
    </source>
</evidence>
<accession>A0ABY5QIW5</accession>
<keyword evidence="2" id="KW-1185">Reference proteome</keyword>
<evidence type="ECO:0000313" key="2">
    <source>
        <dbReference type="Proteomes" id="UP001058980"/>
    </source>
</evidence>
<gene>
    <name evidence="1" type="ORF">NTU39_05480</name>
</gene>
<reference evidence="1" key="1">
    <citation type="submission" date="2022-08" db="EMBL/GenBank/DDBJ databases">
        <title>Multi-unit outbreak of Pandoraea commovens among non-cystic fibrosis intensive care patients from 2019 to 2021 in Berlin, Germany.</title>
        <authorList>
            <person name="Menzel P."/>
        </authorList>
    </citation>
    <scope>NUCLEOTIDE SEQUENCE</scope>
    <source>
        <strain evidence="1">LB-19-202-79</strain>
    </source>
</reference>
<dbReference type="RefSeq" id="WP_257959407.1">
    <property type="nucleotide sequence ID" value="NZ_CP102780.1"/>
</dbReference>
<protein>
    <submittedName>
        <fullName evidence="1">Tail assembly protein</fullName>
    </submittedName>
</protein>
<name>A0ABY5QIW5_9BURK</name>
<dbReference type="Proteomes" id="UP001058980">
    <property type="component" value="Chromosome"/>
</dbReference>
<organism evidence="1 2">
    <name type="scientific">Pandoraea commovens</name>
    <dbReference type="NCBI Taxonomy" id="2508289"/>
    <lineage>
        <taxon>Bacteria</taxon>
        <taxon>Pseudomonadati</taxon>
        <taxon>Pseudomonadota</taxon>
        <taxon>Betaproteobacteria</taxon>
        <taxon>Burkholderiales</taxon>
        <taxon>Burkholderiaceae</taxon>
        <taxon>Pandoraea</taxon>
    </lineage>
</organism>
<dbReference type="Pfam" id="PF06805">
    <property type="entry name" value="Lambda_tail_I"/>
    <property type="match status" value="1"/>
</dbReference>
<dbReference type="InterPro" id="IPR010654">
    <property type="entry name" value="Phage_lambda_tail_I"/>
</dbReference>
<sequence length="187" mass="19612">MTAQIVNVRLYGALGARFGRLHRLAVASTAEAVRALCVLLPGFEREMMTSKDRGVTYAVFADKRNLVKQQLHDPLNGADVRIAPILQGSKAAGLFQTLLGAVITVVSIWAPALAPLGISMMLGGVSQLLSPQQKGLSTADSPDNGASYNFNGAVNTQAQGNPAPLCYGRMIVGSAVGSVGIYAEDQQ</sequence>